<feature type="domain" description="Nucleoside phosphorylase" evidence="1">
    <location>
        <begin position="30"/>
        <end position="278"/>
    </location>
</feature>
<sequence>MTTYKNADFPVDDQGRTYHIGVKRGEVANRVLTCGDVDRVRTLSKFLDKIYCEVLSERGFLTVTGSFQGVPVTLLASLMGYPNMDFAIRETLALVDGEMVCVRFGTCGTPSMEYNIGDLSLATECRGIYRNPDAFRPRKAGEKEPTSEERYHITLPVPGDAELLKHLETSLKKQFGEVIRQGVNFSGCTFYASQGRPGPDFEDHNEDLLDRIAAVPHAAAIEMETFHLFDLAELSRGRLRAGGSALIIAKRKTKAFVTPEEKKKWVDDYGKALLQALATFPIADAKLMKAPECVWLK</sequence>
<accession>A0ABQ9YLV4</accession>
<comment type="caution">
    <text evidence="2">The sequence shown here is derived from an EMBL/GenBank/DDBJ whole genome shotgun (WGS) entry which is preliminary data.</text>
</comment>
<reference evidence="2 3" key="1">
    <citation type="journal article" date="2022" name="bioRxiv">
        <title>Genomics of Preaxostyla Flagellates Illuminates Evolutionary Transitions and the Path Towards Mitochondrial Loss.</title>
        <authorList>
            <person name="Novak L.V.F."/>
            <person name="Treitli S.C."/>
            <person name="Pyrih J."/>
            <person name="Halakuc P."/>
            <person name="Pipaliya S.V."/>
            <person name="Vacek V."/>
            <person name="Brzon O."/>
            <person name="Soukal P."/>
            <person name="Eme L."/>
            <person name="Dacks J.B."/>
            <person name="Karnkowska A."/>
            <person name="Elias M."/>
            <person name="Hampl V."/>
        </authorList>
    </citation>
    <scope>NUCLEOTIDE SEQUENCE [LARGE SCALE GENOMIC DNA]</scope>
    <source>
        <strain evidence="2">NAU3</strain>
        <tissue evidence="2">Gut</tissue>
    </source>
</reference>
<dbReference type="SUPFAM" id="SSF53167">
    <property type="entry name" value="Purine and uridine phosphorylases"/>
    <property type="match status" value="1"/>
</dbReference>
<proteinExistence type="predicted"/>
<dbReference type="EMBL" id="JARBJD010000001">
    <property type="protein sequence ID" value="KAK2964732.1"/>
    <property type="molecule type" value="Genomic_DNA"/>
</dbReference>
<dbReference type="InterPro" id="IPR000845">
    <property type="entry name" value="Nucleoside_phosphorylase_d"/>
</dbReference>
<organism evidence="2 3">
    <name type="scientific">Blattamonas nauphoetae</name>
    <dbReference type="NCBI Taxonomy" id="2049346"/>
    <lineage>
        <taxon>Eukaryota</taxon>
        <taxon>Metamonada</taxon>
        <taxon>Preaxostyla</taxon>
        <taxon>Oxymonadida</taxon>
        <taxon>Blattamonas</taxon>
    </lineage>
</organism>
<dbReference type="Proteomes" id="UP001281761">
    <property type="component" value="Unassembled WGS sequence"/>
</dbReference>
<evidence type="ECO:0000313" key="3">
    <source>
        <dbReference type="Proteomes" id="UP001281761"/>
    </source>
</evidence>
<dbReference type="InterPro" id="IPR035994">
    <property type="entry name" value="Nucleoside_phosphorylase_sf"/>
</dbReference>
<evidence type="ECO:0000259" key="1">
    <source>
        <dbReference type="Pfam" id="PF01048"/>
    </source>
</evidence>
<dbReference type="Gene3D" id="3.40.50.1580">
    <property type="entry name" value="Nucleoside phosphorylase domain"/>
    <property type="match status" value="1"/>
</dbReference>
<gene>
    <name evidence="2" type="ORF">BLNAU_32</name>
</gene>
<name>A0ABQ9YLV4_9EUKA</name>
<keyword evidence="3" id="KW-1185">Reference proteome</keyword>
<dbReference type="PANTHER" id="PTHR43691:SF14">
    <property type="entry name" value="URIDINE PHOSPHORYLASE"/>
    <property type="match status" value="1"/>
</dbReference>
<protein>
    <submittedName>
        <fullName evidence="2">Purine and uridine phosphorylase</fullName>
    </submittedName>
</protein>
<evidence type="ECO:0000313" key="2">
    <source>
        <dbReference type="EMBL" id="KAK2964732.1"/>
    </source>
</evidence>
<dbReference type="PANTHER" id="PTHR43691">
    <property type="entry name" value="URIDINE PHOSPHORYLASE"/>
    <property type="match status" value="1"/>
</dbReference>
<dbReference type="Pfam" id="PF01048">
    <property type="entry name" value="PNP_UDP_1"/>
    <property type="match status" value="1"/>
</dbReference>